<dbReference type="EMBL" id="CADCUS010000594">
    <property type="protein sequence ID" value="CAA9445753.1"/>
    <property type="molecule type" value="Genomic_DNA"/>
</dbReference>
<evidence type="ECO:0000256" key="1">
    <source>
        <dbReference type="SAM" id="MobiDB-lite"/>
    </source>
</evidence>
<proteinExistence type="predicted"/>
<feature type="compositionally biased region" description="Basic residues" evidence="1">
    <location>
        <begin position="1"/>
        <end position="12"/>
    </location>
</feature>
<protein>
    <submittedName>
        <fullName evidence="2">Uncharacterized protein</fullName>
    </submittedName>
</protein>
<evidence type="ECO:0000313" key="2">
    <source>
        <dbReference type="EMBL" id="CAA9445753.1"/>
    </source>
</evidence>
<sequence>MHVPARRTRRRDHQALGIGPDVRERVPARPGGQGVAGSDPVVPTAEQAGLPRGRAACSAF</sequence>
<organism evidence="2">
    <name type="scientific">uncultured Pseudonocardia sp</name>
    <dbReference type="NCBI Taxonomy" id="211455"/>
    <lineage>
        <taxon>Bacteria</taxon>
        <taxon>Bacillati</taxon>
        <taxon>Actinomycetota</taxon>
        <taxon>Actinomycetes</taxon>
        <taxon>Pseudonocardiales</taxon>
        <taxon>Pseudonocardiaceae</taxon>
        <taxon>Pseudonocardia</taxon>
        <taxon>environmental samples</taxon>
    </lineage>
</organism>
<accession>A0A6J4QTB9</accession>
<name>A0A6J4QTB9_9PSEU</name>
<feature type="region of interest" description="Disordered" evidence="1">
    <location>
        <begin position="1"/>
        <end position="60"/>
    </location>
</feature>
<dbReference type="AlphaFoldDB" id="A0A6J4QTB9"/>
<reference evidence="2" key="1">
    <citation type="submission" date="2020-02" db="EMBL/GenBank/DDBJ databases">
        <authorList>
            <person name="Meier V. D."/>
        </authorList>
    </citation>
    <scope>NUCLEOTIDE SEQUENCE</scope>
    <source>
        <strain evidence="2">AVDCRST_MAG66</strain>
    </source>
</reference>
<gene>
    <name evidence="2" type="ORF">AVDCRST_MAG66-4589</name>
</gene>